<evidence type="ECO:0000256" key="1">
    <source>
        <dbReference type="SAM" id="MobiDB-lite"/>
    </source>
</evidence>
<keyword evidence="3" id="KW-1185">Reference proteome</keyword>
<feature type="compositionally biased region" description="Polar residues" evidence="1">
    <location>
        <begin position="35"/>
        <end position="46"/>
    </location>
</feature>
<evidence type="ECO:0000313" key="2">
    <source>
        <dbReference type="EMBL" id="OWA50724.1"/>
    </source>
</evidence>
<protein>
    <submittedName>
        <fullName evidence="2">Uncharacterized protein</fullName>
    </submittedName>
</protein>
<name>A0A9X6NJW6_HYPEX</name>
<dbReference type="AlphaFoldDB" id="A0A9X6NJW6"/>
<organism evidence="2 3">
    <name type="scientific">Hypsibius exemplaris</name>
    <name type="common">Freshwater tardigrade</name>
    <dbReference type="NCBI Taxonomy" id="2072580"/>
    <lineage>
        <taxon>Eukaryota</taxon>
        <taxon>Metazoa</taxon>
        <taxon>Ecdysozoa</taxon>
        <taxon>Tardigrada</taxon>
        <taxon>Eutardigrada</taxon>
        <taxon>Parachela</taxon>
        <taxon>Hypsibioidea</taxon>
        <taxon>Hypsibiidae</taxon>
        <taxon>Hypsibius</taxon>
    </lineage>
</organism>
<feature type="region of interest" description="Disordered" evidence="1">
    <location>
        <begin position="1"/>
        <end position="56"/>
    </location>
</feature>
<proteinExistence type="predicted"/>
<gene>
    <name evidence="2" type="ORF">BV898_15231</name>
</gene>
<dbReference type="Proteomes" id="UP000192578">
    <property type="component" value="Unassembled WGS sequence"/>
</dbReference>
<comment type="caution">
    <text evidence="2">The sequence shown here is derived from an EMBL/GenBank/DDBJ whole genome shotgun (WGS) entry which is preliminary data.</text>
</comment>
<reference evidence="3" key="1">
    <citation type="submission" date="2017-01" db="EMBL/GenBank/DDBJ databases">
        <title>Comparative genomics of anhydrobiosis in the tardigrade Hypsibius dujardini.</title>
        <authorList>
            <person name="Yoshida Y."/>
            <person name="Koutsovoulos G."/>
            <person name="Laetsch D."/>
            <person name="Stevens L."/>
            <person name="Kumar S."/>
            <person name="Horikawa D."/>
            <person name="Ishino K."/>
            <person name="Komine S."/>
            <person name="Tomita M."/>
            <person name="Blaxter M."/>
            <person name="Arakawa K."/>
        </authorList>
    </citation>
    <scope>NUCLEOTIDE SEQUENCE [LARGE SCALE GENOMIC DNA]</scope>
    <source>
        <strain evidence="3">Z151</strain>
    </source>
</reference>
<dbReference type="EMBL" id="MTYJ01000201">
    <property type="protein sequence ID" value="OWA50724.1"/>
    <property type="molecule type" value="Genomic_DNA"/>
</dbReference>
<sequence length="618" mass="69808">MRPSSIHSKRTFPGDIEPQPDSPRPRRRAFVEAVTTLQRAASQQKSPVEEQKRNVESPFRLPLSAHPFRFAGNGFSLLEAQMDNRGPSGQRWRATTMKRHLRLCAERNTEVPGSAFVQDHRETFKGQVHLLEGTYLVSNHCRTVQRMTYLVSNHCRTVQRISPYLGVGEAALRLRPMYERADEELLFEAYKPAMVHAVVSLPRSMGDGALDENIPGFGILSRWMQEPINQTDLLITAEKSRDASYMRVACLKSGRELLSVWLSAAPLMYKTCSVNDVGDRLCLTSTMDNANRVGGGFVMLFWKFFPFRYEGGVCVCKNLFGKDITDACEWGGLLLVTRKGNTRGQLMTIYDLRTFTNAEKLTDVKVGDNWDRARFIGGSNGLLPEEYGFQPRYGQLRCGMPLSFSFTERPPKLYEFFTLEDVAYLAFCRYLILIANKKLAQFELLDVRTGLAIPGPKLETKGADGRPKIVAENVLLIQSTPERLIIWNGVQLKLYGVHRARNGMLELREDFCISAPISVPGWRHVPDWSFNPYLDYDYEFDIVFVVLTDEERGGRVVLMVDGESGSVLSTTELSSMSRPSLNSVPEKDTVEIGEFGLIHKQQLAGITVVNFYSTVSTY</sequence>
<accession>A0A9X6NJW6</accession>
<evidence type="ECO:0000313" key="3">
    <source>
        <dbReference type="Proteomes" id="UP000192578"/>
    </source>
</evidence>